<dbReference type="SUPFAM" id="SSF53756">
    <property type="entry name" value="UDP-Glycosyltransferase/glycogen phosphorylase"/>
    <property type="match status" value="1"/>
</dbReference>
<accession>A0A7C5I4U7</accession>
<dbReference type="AlphaFoldDB" id="A0A7C5I4U7"/>
<dbReference type="Gene3D" id="3.40.50.2000">
    <property type="entry name" value="Glycogen Phosphorylase B"/>
    <property type="match status" value="2"/>
</dbReference>
<proteinExistence type="predicted"/>
<feature type="domain" description="Glycosyl transferase family 1" evidence="1">
    <location>
        <begin position="190"/>
        <end position="351"/>
    </location>
</feature>
<dbReference type="InterPro" id="IPR001296">
    <property type="entry name" value="Glyco_trans_1"/>
</dbReference>
<dbReference type="GO" id="GO:0016757">
    <property type="term" value="F:glycosyltransferase activity"/>
    <property type="evidence" value="ECO:0007669"/>
    <property type="project" value="InterPro"/>
</dbReference>
<name>A0A7C5I4U7_UNCW3</name>
<dbReference type="Pfam" id="PF00534">
    <property type="entry name" value="Glycos_transf_1"/>
    <property type="match status" value="1"/>
</dbReference>
<dbReference type="PANTHER" id="PTHR46401">
    <property type="entry name" value="GLYCOSYLTRANSFERASE WBBK-RELATED"/>
    <property type="match status" value="1"/>
</dbReference>
<gene>
    <name evidence="2" type="ORF">ENL41_03050</name>
</gene>
<dbReference type="Proteomes" id="UP000886014">
    <property type="component" value="Unassembled WGS sequence"/>
</dbReference>
<reference evidence="2" key="1">
    <citation type="journal article" date="2020" name="mSystems">
        <title>Genome- and Community-Level Interaction Insights into Carbon Utilization and Element Cycling Functions of Hydrothermarchaeota in Hydrothermal Sediment.</title>
        <authorList>
            <person name="Zhou Z."/>
            <person name="Liu Y."/>
            <person name="Xu W."/>
            <person name="Pan J."/>
            <person name="Luo Z.H."/>
            <person name="Li M."/>
        </authorList>
    </citation>
    <scope>NUCLEOTIDE SEQUENCE [LARGE SCALE GENOMIC DNA]</scope>
    <source>
        <strain evidence="2">HyVt-94</strain>
    </source>
</reference>
<dbReference type="PANTHER" id="PTHR46401:SF8">
    <property type="entry name" value="BLL6006 PROTEIN"/>
    <property type="match status" value="1"/>
</dbReference>
<sequence>MKKEKEVTIFSTLPPLIGVSENLVGLAGELKKHVDFEIISFKSLYPRFLHPAKKTLTPEWRFDDPGIKYYYIMKYYDPLSWVYAGLKARGKILHFHYWNSFLYFFYFSIVKLGKLRKKKILFELHNIETHERNKLDKLALDWIVEVSDAIVLHTKEMKEILEQRYPGVSDKVFVVPLGLYIFYGKPVEKKLARGKLGLKPEDRVLLFFGNIRPYKGLELLVDALEILVKKGKDYKLVVAGRDWGLWESIEKSIREKGLHEYVRAFPGYIPKEDVKYFFSAADVLVLPYIKFSSQSAAVLVSLNFGLPFLAPDFECFKEFPGEKFLFQSGSPDSIAEYIERFFEDKNFSKELMEVVLKKKDEYSWSTIALKFKEIYENLRGGL</sequence>
<dbReference type="EMBL" id="DRTV01000214">
    <property type="protein sequence ID" value="HHF58383.1"/>
    <property type="molecule type" value="Genomic_DNA"/>
</dbReference>
<organism evidence="2">
    <name type="scientific">candidate division WOR-3 bacterium</name>
    <dbReference type="NCBI Taxonomy" id="2052148"/>
    <lineage>
        <taxon>Bacteria</taxon>
        <taxon>Bacteria division WOR-3</taxon>
    </lineage>
</organism>
<comment type="caution">
    <text evidence="2">The sequence shown here is derived from an EMBL/GenBank/DDBJ whole genome shotgun (WGS) entry which is preliminary data.</text>
</comment>
<evidence type="ECO:0000313" key="2">
    <source>
        <dbReference type="EMBL" id="HHF58383.1"/>
    </source>
</evidence>
<evidence type="ECO:0000259" key="1">
    <source>
        <dbReference type="Pfam" id="PF00534"/>
    </source>
</evidence>
<protein>
    <submittedName>
        <fullName evidence="2">Glycosyltransferase</fullName>
    </submittedName>
</protein>